<dbReference type="PROSITE" id="PS51257">
    <property type="entry name" value="PROKAR_LIPOPROTEIN"/>
    <property type="match status" value="1"/>
</dbReference>
<sequence length="79" mass="8637">MRLTIVGLLILMVGCGPPRYRGRTSEVDRNRIPVIRVGLAIDQTLVRAAGTGRFRVRDLASGENLGEDRRGGTWSMGAK</sequence>
<evidence type="ECO:0000313" key="1">
    <source>
        <dbReference type="EMBL" id="SVD20916.1"/>
    </source>
</evidence>
<dbReference type="EMBL" id="UINC01136255">
    <property type="protein sequence ID" value="SVD20916.1"/>
    <property type="molecule type" value="Genomic_DNA"/>
</dbReference>
<name>A0A382TFS9_9ZZZZ</name>
<protein>
    <submittedName>
        <fullName evidence="1">Uncharacterized protein</fullName>
    </submittedName>
</protein>
<reference evidence="1" key="1">
    <citation type="submission" date="2018-05" db="EMBL/GenBank/DDBJ databases">
        <authorList>
            <person name="Lanie J.A."/>
            <person name="Ng W.-L."/>
            <person name="Kazmierczak K.M."/>
            <person name="Andrzejewski T.M."/>
            <person name="Davidsen T.M."/>
            <person name="Wayne K.J."/>
            <person name="Tettelin H."/>
            <person name="Glass J.I."/>
            <person name="Rusch D."/>
            <person name="Podicherti R."/>
            <person name="Tsui H.-C.T."/>
            <person name="Winkler M.E."/>
        </authorList>
    </citation>
    <scope>NUCLEOTIDE SEQUENCE</scope>
</reference>
<organism evidence="1">
    <name type="scientific">marine metagenome</name>
    <dbReference type="NCBI Taxonomy" id="408172"/>
    <lineage>
        <taxon>unclassified sequences</taxon>
        <taxon>metagenomes</taxon>
        <taxon>ecological metagenomes</taxon>
    </lineage>
</organism>
<accession>A0A382TFS9</accession>
<gene>
    <name evidence="1" type="ORF">METZ01_LOCUS373770</name>
</gene>
<feature type="non-terminal residue" evidence="1">
    <location>
        <position position="79"/>
    </location>
</feature>
<dbReference type="AlphaFoldDB" id="A0A382TFS9"/>
<proteinExistence type="predicted"/>